<evidence type="ECO:0000313" key="1">
    <source>
        <dbReference type="EMBL" id="TWW01565.1"/>
    </source>
</evidence>
<dbReference type="RefSeq" id="WP_146304286.1">
    <property type="nucleotide sequence ID" value="NZ_VOHS01000004.1"/>
</dbReference>
<reference evidence="1 2" key="1">
    <citation type="submission" date="2019-08" db="EMBL/GenBank/DDBJ databases">
        <title>Whole genome sequencing of chitin degrading bacteria Chitinophaga pinensis YS16.</title>
        <authorList>
            <person name="Singh R.P."/>
            <person name="Manchanda G."/>
            <person name="Maurya I.K."/>
            <person name="Joshi N.K."/>
            <person name="Srivastava A.K."/>
        </authorList>
    </citation>
    <scope>NUCLEOTIDE SEQUENCE [LARGE SCALE GENOMIC DNA]</scope>
    <source>
        <strain evidence="1 2">YS-16</strain>
    </source>
</reference>
<dbReference type="AlphaFoldDB" id="A0A5C6LVX8"/>
<protein>
    <submittedName>
        <fullName evidence="1">Uncharacterized protein</fullName>
    </submittedName>
</protein>
<name>A0A5C6LVX8_9BACT</name>
<keyword evidence="2" id="KW-1185">Reference proteome</keyword>
<dbReference type="OrthoDB" id="1076180at2"/>
<sequence>MYKGFSGEAIEKAALETLFSTYQDETLLWAQAFTSVIATDALLIGSLSDKQRVRNVLDKDIFPLLQEKKKEFEEEEQELDFPLYPFMAEDITSIIFRNFLNRGKALEPADLDDLQRYCLERLYAMKIHTHAMLHAGLLPEGITPSTQPVLLPIYNYTI</sequence>
<dbReference type="Proteomes" id="UP000318815">
    <property type="component" value="Unassembled WGS sequence"/>
</dbReference>
<organism evidence="1 2">
    <name type="scientific">Chitinophaga pinensis</name>
    <dbReference type="NCBI Taxonomy" id="79329"/>
    <lineage>
        <taxon>Bacteria</taxon>
        <taxon>Pseudomonadati</taxon>
        <taxon>Bacteroidota</taxon>
        <taxon>Chitinophagia</taxon>
        <taxon>Chitinophagales</taxon>
        <taxon>Chitinophagaceae</taxon>
        <taxon>Chitinophaga</taxon>
    </lineage>
</organism>
<comment type="caution">
    <text evidence="1">The sequence shown here is derived from an EMBL/GenBank/DDBJ whole genome shotgun (WGS) entry which is preliminary data.</text>
</comment>
<gene>
    <name evidence="1" type="ORF">FEF09_06085</name>
</gene>
<accession>A0A5C6LVX8</accession>
<evidence type="ECO:0000313" key="2">
    <source>
        <dbReference type="Proteomes" id="UP000318815"/>
    </source>
</evidence>
<dbReference type="EMBL" id="VOHS01000004">
    <property type="protein sequence ID" value="TWW01565.1"/>
    <property type="molecule type" value="Genomic_DNA"/>
</dbReference>
<proteinExistence type="predicted"/>